<dbReference type="GeneID" id="19208442"/>
<proteinExistence type="predicted"/>
<accession>A0A5M3M8T1</accession>
<evidence type="ECO:0000313" key="1">
    <source>
        <dbReference type="EMBL" id="EIW75493.1"/>
    </source>
</evidence>
<keyword evidence="2" id="KW-1185">Reference proteome</keyword>
<protein>
    <submittedName>
        <fullName evidence="1">Uncharacterized protein</fullName>
    </submittedName>
</protein>
<dbReference type="EMBL" id="JH711588">
    <property type="protein sequence ID" value="EIW75493.1"/>
    <property type="molecule type" value="Genomic_DNA"/>
</dbReference>
<organism evidence="1 2">
    <name type="scientific">Coniophora puteana (strain RWD-64-598)</name>
    <name type="common">Brown rot fungus</name>
    <dbReference type="NCBI Taxonomy" id="741705"/>
    <lineage>
        <taxon>Eukaryota</taxon>
        <taxon>Fungi</taxon>
        <taxon>Dikarya</taxon>
        <taxon>Basidiomycota</taxon>
        <taxon>Agaricomycotina</taxon>
        <taxon>Agaricomycetes</taxon>
        <taxon>Agaricomycetidae</taxon>
        <taxon>Boletales</taxon>
        <taxon>Coniophorineae</taxon>
        <taxon>Coniophoraceae</taxon>
        <taxon>Coniophora</taxon>
    </lineage>
</organism>
<dbReference type="OrthoDB" id="3187773at2759"/>
<evidence type="ECO:0000313" key="2">
    <source>
        <dbReference type="Proteomes" id="UP000053558"/>
    </source>
</evidence>
<dbReference type="KEGG" id="cput:CONPUDRAFT_65748"/>
<gene>
    <name evidence="1" type="ORF">CONPUDRAFT_65748</name>
</gene>
<dbReference type="RefSeq" id="XP_007774099.1">
    <property type="nucleotide sequence ID" value="XM_007775909.1"/>
</dbReference>
<dbReference type="AlphaFoldDB" id="A0A5M3M8T1"/>
<name>A0A5M3M8T1_CONPW</name>
<comment type="caution">
    <text evidence="1">The sequence shown here is derived from an EMBL/GenBank/DDBJ whole genome shotgun (WGS) entry which is preliminary data.</text>
</comment>
<dbReference type="Proteomes" id="UP000053558">
    <property type="component" value="Unassembled WGS sequence"/>
</dbReference>
<sequence>MYMVQPKFNSDSSRRVDVVHIDSLVRAAHLIPHFGTGHVPEEMHCYDSYDSYDSFYLNRFVDHHAFEIA</sequence>
<dbReference type="OMA" id="CALWATH"/>
<reference evidence="2" key="1">
    <citation type="journal article" date="2012" name="Science">
        <title>The Paleozoic origin of enzymatic lignin decomposition reconstructed from 31 fungal genomes.</title>
        <authorList>
            <person name="Floudas D."/>
            <person name="Binder M."/>
            <person name="Riley R."/>
            <person name="Barry K."/>
            <person name="Blanchette R.A."/>
            <person name="Henrissat B."/>
            <person name="Martinez A.T."/>
            <person name="Otillar R."/>
            <person name="Spatafora J.W."/>
            <person name="Yadav J.S."/>
            <person name="Aerts A."/>
            <person name="Benoit I."/>
            <person name="Boyd A."/>
            <person name="Carlson A."/>
            <person name="Copeland A."/>
            <person name="Coutinho P.M."/>
            <person name="de Vries R.P."/>
            <person name="Ferreira P."/>
            <person name="Findley K."/>
            <person name="Foster B."/>
            <person name="Gaskell J."/>
            <person name="Glotzer D."/>
            <person name="Gorecki P."/>
            <person name="Heitman J."/>
            <person name="Hesse C."/>
            <person name="Hori C."/>
            <person name="Igarashi K."/>
            <person name="Jurgens J.A."/>
            <person name="Kallen N."/>
            <person name="Kersten P."/>
            <person name="Kohler A."/>
            <person name="Kuees U."/>
            <person name="Kumar T.K.A."/>
            <person name="Kuo A."/>
            <person name="LaButti K."/>
            <person name="Larrondo L.F."/>
            <person name="Lindquist E."/>
            <person name="Ling A."/>
            <person name="Lombard V."/>
            <person name="Lucas S."/>
            <person name="Lundell T."/>
            <person name="Martin R."/>
            <person name="McLaughlin D.J."/>
            <person name="Morgenstern I."/>
            <person name="Morin E."/>
            <person name="Murat C."/>
            <person name="Nagy L.G."/>
            <person name="Nolan M."/>
            <person name="Ohm R.A."/>
            <person name="Patyshakuliyeva A."/>
            <person name="Rokas A."/>
            <person name="Ruiz-Duenas F.J."/>
            <person name="Sabat G."/>
            <person name="Salamov A."/>
            <person name="Samejima M."/>
            <person name="Schmutz J."/>
            <person name="Slot J.C."/>
            <person name="St John F."/>
            <person name="Stenlid J."/>
            <person name="Sun H."/>
            <person name="Sun S."/>
            <person name="Syed K."/>
            <person name="Tsang A."/>
            <person name="Wiebenga A."/>
            <person name="Young D."/>
            <person name="Pisabarro A."/>
            <person name="Eastwood D.C."/>
            <person name="Martin F."/>
            <person name="Cullen D."/>
            <person name="Grigoriev I.V."/>
            <person name="Hibbett D.S."/>
        </authorList>
    </citation>
    <scope>NUCLEOTIDE SEQUENCE [LARGE SCALE GENOMIC DNA]</scope>
    <source>
        <strain evidence="2">RWD-64-598 SS2</strain>
    </source>
</reference>